<reference evidence="2" key="2">
    <citation type="submission" date="2023-05" db="EMBL/GenBank/DDBJ databases">
        <authorList>
            <consortium name="Lawrence Berkeley National Laboratory"/>
            <person name="Steindorff A."/>
            <person name="Hensen N."/>
            <person name="Bonometti L."/>
            <person name="Westerberg I."/>
            <person name="Brannstrom I.O."/>
            <person name="Guillou S."/>
            <person name="Cros-Aarteil S."/>
            <person name="Calhoun S."/>
            <person name="Haridas S."/>
            <person name="Kuo A."/>
            <person name="Mondo S."/>
            <person name="Pangilinan J."/>
            <person name="Riley R."/>
            <person name="Labutti K."/>
            <person name="Andreopoulos B."/>
            <person name="Lipzen A."/>
            <person name="Chen C."/>
            <person name="Yanf M."/>
            <person name="Daum C."/>
            <person name="Ng V."/>
            <person name="Clum A."/>
            <person name="Ohm R."/>
            <person name="Martin F."/>
            <person name="Silar P."/>
            <person name="Natvig D."/>
            <person name="Lalanne C."/>
            <person name="Gautier V."/>
            <person name="Ament-Velasquez S.L."/>
            <person name="Kruys A."/>
            <person name="Hutchinson M.I."/>
            <person name="Powell A.J."/>
            <person name="Barry K."/>
            <person name="Miller A.N."/>
            <person name="Grigoriev I.V."/>
            <person name="Debuchy R."/>
            <person name="Gladieux P."/>
            <person name="Thoren M.H."/>
            <person name="Johannesson H."/>
        </authorList>
    </citation>
    <scope>NUCLEOTIDE SEQUENCE</scope>
    <source>
        <strain evidence="2">CBS 731.68</strain>
    </source>
</reference>
<dbReference type="Proteomes" id="UP001302602">
    <property type="component" value="Unassembled WGS sequence"/>
</dbReference>
<evidence type="ECO:0000313" key="3">
    <source>
        <dbReference type="Proteomes" id="UP001302602"/>
    </source>
</evidence>
<dbReference type="GeneID" id="87828894"/>
<name>A0AAN6U6I3_9PEZI</name>
<evidence type="ECO:0000256" key="1">
    <source>
        <dbReference type="SAM" id="MobiDB-lite"/>
    </source>
</evidence>
<proteinExistence type="predicted"/>
<protein>
    <submittedName>
        <fullName evidence="2">Uncharacterized protein</fullName>
    </submittedName>
</protein>
<dbReference type="AlphaFoldDB" id="A0AAN6U6I3"/>
<accession>A0AAN6U6I3</accession>
<dbReference type="RefSeq" id="XP_062651134.1">
    <property type="nucleotide sequence ID" value="XM_062792125.1"/>
</dbReference>
<gene>
    <name evidence="2" type="ORF">N657DRAFT_641351</name>
</gene>
<keyword evidence="3" id="KW-1185">Reference proteome</keyword>
<feature type="compositionally biased region" description="Basic and acidic residues" evidence="1">
    <location>
        <begin position="7"/>
        <end position="19"/>
    </location>
</feature>
<dbReference type="EMBL" id="MU853224">
    <property type="protein sequence ID" value="KAK4127363.1"/>
    <property type="molecule type" value="Genomic_DNA"/>
</dbReference>
<comment type="caution">
    <text evidence="2">The sequence shown here is derived from an EMBL/GenBank/DDBJ whole genome shotgun (WGS) entry which is preliminary data.</text>
</comment>
<organism evidence="2 3">
    <name type="scientific">Parathielavia appendiculata</name>
    <dbReference type="NCBI Taxonomy" id="2587402"/>
    <lineage>
        <taxon>Eukaryota</taxon>
        <taxon>Fungi</taxon>
        <taxon>Dikarya</taxon>
        <taxon>Ascomycota</taxon>
        <taxon>Pezizomycotina</taxon>
        <taxon>Sordariomycetes</taxon>
        <taxon>Sordariomycetidae</taxon>
        <taxon>Sordariales</taxon>
        <taxon>Chaetomiaceae</taxon>
        <taxon>Parathielavia</taxon>
    </lineage>
</organism>
<feature type="region of interest" description="Disordered" evidence="1">
    <location>
        <begin position="1"/>
        <end position="76"/>
    </location>
</feature>
<sequence>MQLVSDCKPHLRPIHEVPGKSRAQPRRRNHTPSTEHEAVRGGTELPLLSDHERKRPPALTILPSDFNSTRPKTRQD</sequence>
<evidence type="ECO:0000313" key="2">
    <source>
        <dbReference type="EMBL" id="KAK4127363.1"/>
    </source>
</evidence>
<reference evidence="2" key="1">
    <citation type="journal article" date="2023" name="Mol. Phylogenet. Evol.">
        <title>Genome-scale phylogeny and comparative genomics of the fungal order Sordariales.</title>
        <authorList>
            <person name="Hensen N."/>
            <person name="Bonometti L."/>
            <person name="Westerberg I."/>
            <person name="Brannstrom I.O."/>
            <person name="Guillou S."/>
            <person name="Cros-Aarteil S."/>
            <person name="Calhoun S."/>
            <person name="Haridas S."/>
            <person name="Kuo A."/>
            <person name="Mondo S."/>
            <person name="Pangilinan J."/>
            <person name="Riley R."/>
            <person name="LaButti K."/>
            <person name="Andreopoulos B."/>
            <person name="Lipzen A."/>
            <person name="Chen C."/>
            <person name="Yan M."/>
            <person name="Daum C."/>
            <person name="Ng V."/>
            <person name="Clum A."/>
            <person name="Steindorff A."/>
            <person name="Ohm R.A."/>
            <person name="Martin F."/>
            <person name="Silar P."/>
            <person name="Natvig D.O."/>
            <person name="Lalanne C."/>
            <person name="Gautier V."/>
            <person name="Ament-Velasquez S.L."/>
            <person name="Kruys A."/>
            <person name="Hutchinson M.I."/>
            <person name="Powell A.J."/>
            <person name="Barry K."/>
            <person name="Miller A.N."/>
            <person name="Grigoriev I.V."/>
            <person name="Debuchy R."/>
            <person name="Gladieux P."/>
            <person name="Hiltunen Thoren M."/>
            <person name="Johannesson H."/>
        </authorList>
    </citation>
    <scope>NUCLEOTIDE SEQUENCE</scope>
    <source>
        <strain evidence="2">CBS 731.68</strain>
    </source>
</reference>